<dbReference type="PANTHER" id="PTHR11842">
    <property type="entry name" value="MITOTIC SPINDLE ASSEMBLY CHECKPOINT PROTEIN MAD2"/>
    <property type="match status" value="1"/>
</dbReference>
<dbReference type="InterPro" id="IPR036570">
    <property type="entry name" value="HORMA_dom_sf"/>
</dbReference>
<gene>
    <name evidence="4" type="ORF">E8E12_009181</name>
</gene>
<proteinExistence type="inferred from homology"/>
<evidence type="ECO:0000313" key="4">
    <source>
        <dbReference type="EMBL" id="KAF3043472.1"/>
    </source>
</evidence>
<sequence length="361" mass="40075">MAGATYTKTLDAFTNFLTVYIHTLLYLRSLYPRTSFVHSRFHNTSAYQSRHPLVCDWIRDAVDAVRTELLEGTVSRIGIVIFHYGNGGRSGSAEKGTGNVQIMERFMIDVSAFPVVDKDERNAVMEWGSRPSSQASVRSASLELGGDLSGEDGEERWHEEDEAGPSGADTPSRRNRSREGSEPNESAFDNGIDTNLAEQMRAALISLTTRCAQLRPLPEKCSFNVAMELRDEADVDPPMGHPQAWVPVQPSLQKIGRKAMRHARVDDECDKGSTQESNELEDKRKRGEDLGGLRFTPIRTVETGTFRFETWVEEGRAKFEDMGDKAPDSPEFSVSKLKIPAQSKGKEKASFSTSSGDSTTK</sequence>
<evidence type="ECO:0000259" key="3">
    <source>
        <dbReference type="PROSITE" id="PS50815"/>
    </source>
</evidence>
<dbReference type="EMBL" id="SWKV01000012">
    <property type="protein sequence ID" value="KAF3043472.1"/>
    <property type="molecule type" value="Genomic_DNA"/>
</dbReference>
<evidence type="ECO:0000313" key="5">
    <source>
        <dbReference type="Proteomes" id="UP000758155"/>
    </source>
</evidence>
<name>A0A9P4WWC2_9PLEO</name>
<feature type="region of interest" description="Disordered" evidence="2">
    <location>
        <begin position="126"/>
        <end position="191"/>
    </location>
</feature>
<dbReference type="Gene3D" id="3.30.900.10">
    <property type="entry name" value="HORMA domain"/>
    <property type="match status" value="1"/>
</dbReference>
<feature type="compositionally biased region" description="Polar residues" evidence="2">
    <location>
        <begin position="350"/>
        <end position="361"/>
    </location>
</feature>
<keyword evidence="5" id="KW-1185">Reference proteome</keyword>
<evidence type="ECO:0000256" key="2">
    <source>
        <dbReference type="SAM" id="MobiDB-lite"/>
    </source>
</evidence>
<dbReference type="Proteomes" id="UP000758155">
    <property type="component" value="Unassembled WGS sequence"/>
</dbReference>
<dbReference type="SUPFAM" id="SSF56019">
    <property type="entry name" value="The spindle assembly checkpoint protein mad2"/>
    <property type="match status" value="1"/>
</dbReference>
<feature type="compositionally biased region" description="Polar residues" evidence="2">
    <location>
        <begin position="130"/>
        <end position="139"/>
    </location>
</feature>
<dbReference type="AlphaFoldDB" id="A0A9P4WWC2"/>
<organism evidence="4 5">
    <name type="scientific">Didymella heteroderae</name>
    <dbReference type="NCBI Taxonomy" id="1769908"/>
    <lineage>
        <taxon>Eukaryota</taxon>
        <taxon>Fungi</taxon>
        <taxon>Dikarya</taxon>
        <taxon>Ascomycota</taxon>
        <taxon>Pezizomycotina</taxon>
        <taxon>Dothideomycetes</taxon>
        <taxon>Pleosporomycetidae</taxon>
        <taxon>Pleosporales</taxon>
        <taxon>Pleosporineae</taxon>
        <taxon>Didymellaceae</taxon>
        <taxon>Didymella</taxon>
    </lineage>
</organism>
<dbReference type="GO" id="GO:0016035">
    <property type="term" value="C:zeta DNA polymerase complex"/>
    <property type="evidence" value="ECO:0007669"/>
    <property type="project" value="TreeGrafter"/>
</dbReference>
<accession>A0A9P4WWC2</accession>
<dbReference type="PANTHER" id="PTHR11842:SF10">
    <property type="entry name" value="MITOTIC SPINDLE ASSEMBLY CHECKPOINT PROTEIN MAD2B"/>
    <property type="match status" value="1"/>
</dbReference>
<dbReference type="PROSITE" id="PS50815">
    <property type="entry name" value="HORMA"/>
    <property type="match status" value="1"/>
</dbReference>
<comment type="similarity">
    <text evidence="1">Belongs to the MAD2 family.</text>
</comment>
<feature type="domain" description="HORMA" evidence="3">
    <location>
        <begin position="7"/>
        <end position="269"/>
    </location>
</feature>
<protein>
    <recommendedName>
        <fullName evidence="3">HORMA domain-containing protein</fullName>
    </recommendedName>
</protein>
<feature type="compositionally biased region" description="Basic and acidic residues" evidence="2">
    <location>
        <begin position="280"/>
        <end position="290"/>
    </location>
</feature>
<reference evidence="4" key="1">
    <citation type="submission" date="2019-04" db="EMBL/GenBank/DDBJ databases">
        <title>Sequencing of skin fungus with MAO and IRED activity.</title>
        <authorList>
            <person name="Marsaioli A.J."/>
            <person name="Bonatto J.M.C."/>
            <person name="Reis Junior O."/>
        </authorList>
    </citation>
    <scope>NUCLEOTIDE SEQUENCE</scope>
    <source>
        <strain evidence="4">28M1</strain>
    </source>
</reference>
<dbReference type="Pfam" id="PF02301">
    <property type="entry name" value="HORMA"/>
    <property type="match status" value="1"/>
</dbReference>
<feature type="compositionally biased region" description="Basic and acidic residues" evidence="2">
    <location>
        <begin position="263"/>
        <end position="273"/>
    </location>
</feature>
<comment type="caution">
    <text evidence="4">The sequence shown here is derived from an EMBL/GenBank/DDBJ whole genome shotgun (WGS) entry which is preliminary data.</text>
</comment>
<dbReference type="OrthoDB" id="21254at2759"/>
<feature type="compositionally biased region" description="Basic and acidic residues" evidence="2">
    <location>
        <begin position="319"/>
        <end position="328"/>
    </location>
</feature>
<dbReference type="InterPro" id="IPR045091">
    <property type="entry name" value="Mad2-like"/>
</dbReference>
<dbReference type="InterPro" id="IPR003511">
    <property type="entry name" value="HORMA_dom"/>
</dbReference>
<feature type="region of interest" description="Disordered" evidence="2">
    <location>
        <begin position="262"/>
        <end position="290"/>
    </location>
</feature>
<feature type="region of interest" description="Disordered" evidence="2">
    <location>
        <begin position="319"/>
        <end position="361"/>
    </location>
</feature>
<evidence type="ECO:0000256" key="1">
    <source>
        <dbReference type="ARBA" id="ARBA00010348"/>
    </source>
</evidence>